<gene>
    <name evidence="14" type="primary">LOC107008120</name>
</gene>
<feature type="domain" description="PHD-type" evidence="11">
    <location>
        <begin position="175"/>
        <end position="233"/>
    </location>
</feature>
<dbReference type="RefSeq" id="XP_015062524.2">
    <property type="nucleotide sequence ID" value="XM_015207038.2"/>
</dbReference>
<evidence type="ECO:0000259" key="12">
    <source>
        <dbReference type="PROSITE" id="PS50089"/>
    </source>
</evidence>
<name>A0ABM1FW63_SOLPN</name>
<dbReference type="SMART" id="SM00184">
    <property type="entry name" value="RING"/>
    <property type="match status" value="2"/>
</dbReference>
<evidence type="ECO:0000256" key="1">
    <source>
        <dbReference type="ARBA" id="ARBA00004123"/>
    </source>
</evidence>
<keyword evidence="5" id="KW-0862">Zinc</keyword>
<evidence type="ECO:0000256" key="5">
    <source>
        <dbReference type="ARBA" id="ARBA00022833"/>
    </source>
</evidence>
<dbReference type="PANTHER" id="PTHR45888:SF4">
    <property type="entry name" value="PHD FINGER PROTEIN 10"/>
    <property type="match status" value="1"/>
</dbReference>
<organism evidence="13 14">
    <name type="scientific">Solanum pennellii</name>
    <name type="common">Tomato</name>
    <name type="synonym">Lycopersicon pennellii</name>
    <dbReference type="NCBI Taxonomy" id="28526"/>
    <lineage>
        <taxon>Eukaryota</taxon>
        <taxon>Viridiplantae</taxon>
        <taxon>Streptophyta</taxon>
        <taxon>Embryophyta</taxon>
        <taxon>Tracheophyta</taxon>
        <taxon>Spermatophyta</taxon>
        <taxon>Magnoliopsida</taxon>
        <taxon>eudicotyledons</taxon>
        <taxon>Gunneridae</taxon>
        <taxon>Pentapetalae</taxon>
        <taxon>asterids</taxon>
        <taxon>lamiids</taxon>
        <taxon>Solanales</taxon>
        <taxon>Solanaceae</taxon>
        <taxon>Solanoideae</taxon>
        <taxon>Solaneae</taxon>
        <taxon>Solanum</taxon>
        <taxon>Solanum subgen. Lycopersicon</taxon>
    </lineage>
</organism>
<evidence type="ECO:0000256" key="4">
    <source>
        <dbReference type="ARBA" id="ARBA00022771"/>
    </source>
</evidence>
<dbReference type="InterPro" id="IPR019787">
    <property type="entry name" value="Znf_PHD-finger"/>
</dbReference>
<keyword evidence="8" id="KW-0539">Nucleus</keyword>
<evidence type="ECO:0000256" key="10">
    <source>
        <dbReference type="SAM" id="MobiDB-lite"/>
    </source>
</evidence>
<feature type="compositionally biased region" description="Basic and acidic residues" evidence="10">
    <location>
        <begin position="609"/>
        <end position="622"/>
    </location>
</feature>
<accession>A0ABM1FW63</accession>
<feature type="region of interest" description="Disordered" evidence="10">
    <location>
        <begin position="701"/>
        <end position="807"/>
    </location>
</feature>
<dbReference type="SMART" id="SM00249">
    <property type="entry name" value="PHD"/>
    <property type="match status" value="3"/>
</dbReference>
<dbReference type="PANTHER" id="PTHR45888">
    <property type="entry name" value="HL01030P-RELATED"/>
    <property type="match status" value="1"/>
</dbReference>
<protein>
    <submittedName>
        <fullName evidence="14">Uncharacterized protein LOC107008120 isoform X1</fullName>
    </submittedName>
</protein>
<sequence length="887" mass="97302">MYPQILTSQRPFPFLSLSKGLFPNLNSSQYTKIFISRMAFHTACPITCRKICFCPHGFSKGKNEFFGDVTKLEEFLKDPWGLKAKQPATIQVKVPKLNVAPPQPAPVGDGGGGSGGDGEEAAAIASAQSKRVALQKKAAAASMVAEDFARRFESGDVEGSMKDVGGEEQGLSNSKVMCRLCFSGENEGGERARKMMSCKSCGKKYHRNCLKAWGQHRDLFHWSSWTCPSCRLCEGCRRTGDPNKFMFCKRCDAAYHCYCMQPPHKNVSSGPYLCPKHTKCHSCSSNVPGNGLSVRWFLGYTCCDACGRLFVKGNYCPVCLKVYRDSESTPMVCCDICQRWVHCQCDGISDEKYLQFQVDGNLPYACPTCRGNSYQVRNLEDAVQELWRRRDVADKDKIASLRAGAGLPVEDEIFSISPFSDDEDSIPVVKNEHSRSLKFSLKGLVDKSPKKSKEYGKKSSYKKYGKKKGLTGPNEGHPDVPSGGYSAGDVKNEELQAYGELDSFSSPVGSLTEGICSINQAGVIKHKFIDEVTGNTGKRTVQMKGSKPQHLDEDDVGIQTSMPKTSKGPKLVIHLGSRNKNIAGSPKSDASSCQKEQDLTTSNGSEDLVQLRENENSERNDTAAKLGGGKGHKVDHMDQIKGQNHRGKESNLIKIKKVSSEGTNFPAKVGGNFADGSGPYPPLKTFGIIGKRSNDGSVITRAGAEVPATRDNKLASVKHAEAGPASSDDLNDEKISTPSVSNSTRKDPKPLLKLKFKNPYHDNQNAWASPGEEDKSMVKGQRSKRKRAPAFGEKASTRADDNSSQRYEDNTMDEFLDANWILQKLGKDAKGKRVEVHHSSDNAWHRGTVVEVFEGSSVVSVALDDGKKKNLELGKQGIRFVSQKQKR</sequence>
<dbReference type="InterPro" id="IPR001841">
    <property type="entry name" value="Znf_RING"/>
</dbReference>
<dbReference type="Proteomes" id="UP000694930">
    <property type="component" value="Chromosome 1"/>
</dbReference>
<evidence type="ECO:0000313" key="13">
    <source>
        <dbReference type="Proteomes" id="UP000694930"/>
    </source>
</evidence>
<reference evidence="13" key="1">
    <citation type="journal article" date="2014" name="Nat. Genet.">
        <title>The genome of the stress-tolerant wild tomato species Solanum pennellii.</title>
        <authorList>
            <person name="Bolger A."/>
            <person name="Scossa F."/>
            <person name="Bolger M.E."/>
            <person name="Lanz C."/>
            <person name="Maumus F."/>
            <person name="Tohge T."/>
            <person name="Quesneville H."/>
            <person name="Alseekh S."/>
            <person name="Sorensen I."/>
            <person name="Lichtenstein G."/>
            <person name="Fich E.A."/>
            <person name="Conte M."/>
            <person name="Keller H."/>
            <person name="Schneeberger K."/>
            <person name="Schwacke R."/>
            <person name="Ofner I."/>
            <person name="Vrebalov J."/>
            <person name="Xu Y."/>
            <person name="Osorio S."/>
            <person name="Aflitos S.A."/>
            <person name="Schijlen E."/>
            <person name="Jimenez-Gomez J.M."/>
            <person name="Ryngajllo M."/>
            <person name="Kimura S."/>
            <person name="Kumar R."/>
            <person name="Koenig D."/>
            <person name="Headland L.R."/>
            <person name="Maloof J.N."/>
            <person name="Sinha N."/>
            <person name="van Ham R.C."/>
            <person name="Lankhorst R.K."/>
            <person name="Mao L."/>
            <person name="Vogel A."/>
            <person name="Arsova B."/>
            <person name="Panstruga R."/>
            <person name="Fei Z."/>
            <person name="Rose J.K."/>
            <person name="Zamir D."/>
            <person name="Carrari F."/>
            <person name="Giovannoni J.J."/>
            <person name="Weigel D."/>
            <person name="Usadel B."/>
            <person name="Fernie A.R."/>
        </authorList>
    </citation>
    <scope>NUCLEOTIDE SEQUENCE [LARGE SCALE GENOMIC DNA]</scope>
    <source>
        <strain evidence="13">cv. LA0716</strain>
    </source>
</reference>
<dbReference type="Pfam" id="PF00628">
    <property type="entry name" value="PHD"/>
    <property type="match status" value="1"/>
</dbReference>
<dbReference type="InterPro" id="IPR011011">
    <property type="entry name" value="Znf_FYVE_PHD"/>
</dbReference>
<feature type="compositionally biased region" description="Basic and acidic residues" evidence="10">
    <location>
        <begin position="448"/>
        <end position="457"/>
    </location>
</feature>
<dbReference type="PROSITE" id="PS50089">
    <property type="entry name" value="ZF_RING_2"/>
    <property type="match status" value="1"/>
</dbReference>
<keyword evidence="7" id="KW-0804">Transcription</keyword>
<dbReference type="Gene3D" id="3.30.40.10">
    <property type="entry name" value="Zinc/RING finger domain, C3HC4 (zinc finger)"/>
    <property type="match status" value="2"/>
</dbReference>
<evidence type="ECO:0000256" key="8">
    <source>
        <dbReference type="ARBA" id="ARBA00023242"/>
    </source>
</evidence>
<evidence type="ECO:0000256" key="7">
    <source>
        <dbReference type="ARBA" id="ARBA00023163"/>
    </source>
</evidence>
<feature type="compositionally biased region" description="Polar residues" evidence="10">
    <location>
        <begin position="578"/>
        <end position="605"/>
    </location>
</feature>
<proteinExistence type="predicted"/>
<evidence type="ECO:0000256" key="9">
    <source>
        <dbReference type="PROSITE-ProRule" id="PRU00175"/>
    </source>
</evidence>
<keyword evidence="13" id="KW-1185">Reference proteome</keyword>
<evidence type="ECO:0000313" key="14">
    <source>
        <dbReference type="RefSeq" id="XP_015062524.2"/>
    </source>
</evidence>
<keyword evidence="4 9" id="KW-0863">Zinc-finger</keyword>
<dbReference type="SUPFAM" id="SSF57903">
    <property type="entry name" value="FYVE/PHD zinc finger"/>
    <property type="match status" value="3"/>
</dbReference>
<dbReference type="CDD" id="cd15489">
    <property type="entry name" value="PHD_SF"/>
    <property type="match status" value="1"/>
</dbReference>
<feature type="region of interest" description="Disordered" evidence="10">
    <location>
        <begin position="538"/>
        <end position="652"/>
    </location>
</feature>
<feature type="compositionally biased region" description="Basic and acidic residues" evidence="10">
    <location>
        <begin position="708"/>
        <end position="721"/>
    </location>
</feature>
<feature type="region of interest" description="Disordered" evidence="10">
    <location>
        <begin position="99"/>
        <end position="119"/>
    </location>
</feature>
<evidence type="ECO:0000256" key="6">
    <source>
        <dbReference type="ARBA" id="ARBA00023015"/>
    </source>
</evidence>
<evidence type="ECO:0000256" key="2">
    <source>
        <dbReference type="ARBA" id="ARBA00022723"/>
    </source>
</evidence>
<feature type="compositionally biased region" description="Basic and acidic residues" evidence="10">
    <location>
        <begin position="795"/>
        <end position="807"/>
    </location>
</feature>
<keyword evidence="3" id="KW-0677">Repeat</keyword>
<comment type="subcellular location">
    <subcellularLocation>
        <location evidence="1">Nucleus</location>
    </subcellularLocation>
</comment>
<evidence type="ECO:0000259" key="11">
    <source>
        <dbReference type="PROSITE" id="PS50016"/>
    </source>
</evidence>
<dbReference type="PROSITE" id="PS50016">
    <property type="entry name" value="ZF_PHD_2"/>
    <property type="match status" value="2"/>
</dbReference>
<feature type="domain" description="PHD-type" evidence="11">
    <location>
        <begin position="313"/>
        <end position="372"/>
    </location>
</feature>
<feature type="region of interest" description="Disordered" evidence="10">
    <location>
        <begin position="448"/>
        <end position="489"/>
    </location>
</feature>
<keyword evidence="2" id="KW-0479">Metal-binding</keyword>
<dbReference type="InterPro" id="IPR001965">
    <property type="entry name" value="Znf_PHD"/>
</dbReference>
<feature type="compositionally biased region" description="Basic residues" evidence="10">
    <location>
        <begin position="459"/>
        <end position="469"/>
    </location>
</feature>
<evidence type="ECO:0000256" key="3">
    <source>
        <dbReference type="ARBA" id="ARBA00022737"/>
    </source>
</evidence>
<feature type="domain" description="RING-type" evidence="12">
    <location>
        <begin position="178"/>
        <end position="231"/>
    </location>
</feature>
<dbReference type="InterPro" id="IPR013083">
    <property type="entry name" value="Znf_RING/FYVE/PHD"/>
</dbReference>
<dbReference type="GeneID" id="107008120"/>
<reference evidence="14" key="2">
    <citation type="submission" date="2025-08" db="UniProtKB">
        <authorList>
            <consortium name="RefSeq"/>
        </authorList>
    </citation>
    <scope>IDENTIFICATION</scope>
</reference>
<keyword evidence="6" id="KW-0805">Transcription regulation</keyword>